<protein>
    <submittedName>
        <fullName evidence="1">Uncharacterized protein</fullName>
    </submittedName>
</protein>
<gene>
    <name evidence="1" type="ORF">UFOVP53_9</name>
</gene>
<accession>A0A6J5KWB7</accession>
<dbReference type="EMBL" id="LR796189">
    <property type="protein sequence ID" value="CAB4124540.1"/>
    <property type="molecule type" value="Genomic_DNA"/>
</dbReference>
<proteinExistence type="predicted"/>
<evidence type="ECO:0000313" key="1">
    <source>
        <dbReference type="EMBL" id="CAB4124540.1"/>
    </source>
</evidence>
<sequence>MTNPDAKKANLIFDKWKAELKEMDRTRANVDGNFDILFSNLKNSKVSFDTAHEILPKAIIAHYPNQGVIDNVYKRIKMSGKTKQEYSDEWKENIGAAGKRMFYSLYDIEGEAKEEKKEYGSMSAKEYRLQRKHAEAFPLIDWEKIEIKPMSEDDIKELENLVKGFGGKDE</sequence>
<name>A0A6J5KWB7_9CAUD</name>
<reference evidence="1" key="1">
    <citation type="submission" date="2020-04" db="EMBL/GenBank/DDBJ databases">
        <authorList>
            <person name="Chiriac C."/>
            <person name="Salcher M."/>
            <person name="Ghai R."/>
            <person name="Kavagutti S V."/>
        </authorList>
    </citation>
    <scope>NUCLEOTIDE SEQUENCE</scope>
</reference>
<organism evidence="1">
    <name type="scientific">uncultured Caudovirales phage</name>
    <dbReference type="NCBI Taxonomy" id="2100421"/>
    <lineage>
        <taxon>Viruses</taxon>
        <taxon>Duplodnaviria</taxon>
        <taxon>Heunggongvirae</taxon>
        <taxon>Uroviricota</taxon>
        <taxon>Caudoviricetes</taxon>
        <taxon>Peduoviridae</taxon>
        <taxon>Maltschvirus</taxon>
        <taxon>Maltschvirus maltsch</taxon>
    </lineage>
</organism>